<dbReference type="SUPFAM" id="SSF55486">
    <property type="entry name" value="Metalloproteases ('zincins'), catalytic domain"/>
    <property type="match status" value="1"/>
</dbReference>
<dbReference type="Pfam" id="PF05572">
    <property type="entry name" value="Peptidase_M43"/>
    <property type="match status" value="1"/>
</dbReference>
<sequence>MLGLFGRAYGLGLILLFCAPAYSQLNCDVSSISSSEEQMLTEIVRSFSNKKARKSNYSLAVNAVIFHPDNSLSSFDNQEVVQLINRANLYFSTIGLSFYIKDGFVNHIHNSVYQDFHLSEEQALRKTYDKSDAINIYFVKLISREDGSALNGYTSLPTYSSGSNRLMFSYLENSDEDFEILRDKTFLHELGHYFGLLHTFQNSGSSDIEQREVVTRGIGANCAYTGDEICDTPADPFERFTNVSVFNCSDSYPETLQDKYGMTFQPAYDNLMSYHLKCGNVFTEQQYQRMEASLAIRLSPKAEYQLTEADPNFVAVKPLESKSFCQGNLVTVYLSKSGLFKADNFFMAEISDQYGGNFKSISATLYEDSIQIKLPENLPTGKAYRVRVSSTSPAVVGFPSENFEVKAGGKVTIETLDEAVQIGQTARLKVNLTGSGPWNFKLSSGENFVDIRTNELLIGVTPEKTQNYSITEVSQLCQTVFSNNPVTVNVIEPAITIQDYIKKTICEKSIVNVPVKGLLPSRISEYKIKLSNGSKDYLIQPSLSSTSLNFKLPNEINGGQGFDLKVIGEAIEDYSLPVNVSIVNKPGQPAIISPVQYCFNEKSDQLHAEGTNLKWYFGEYDSQSSSQLNPVTTESGIKHYYVSQTNDFGCESERSKIEVKVLPPVTASISGQTTIVSGDSAQLRINLTGQAPWEILLNDGSIIEAENSQFAYYVKPSNSTTYSIVEFTNNCGKGFASGEANIQVIIPLSASIEESEKFQIFPNPASHFLKIKLAEPYSENTVVKIFDLNGKLAFSKSIALNKQEATFKLPKLTEGIYFFETEGTKRKIYIRQ</sequence>
<dbReference type="InterPro" id="IPR024079">
    <property type="entry name" value="MetalloPept_cat_dom_sf"/>
</dbReference>
<dbReference type="Gene3D" id="3.40.390.10">
    <property type="entry name" value="Collagenase (Catalytic Domain)"/>
    <property type="match status" value="1"/>
</dbReference>
<dbReference type="Proteomes" id="UP000050454">
    <property type="component" value="Unassembled WGS sequence"/>
</dbReference>
<dbReference type="NCBIfam" id="TIGR04183">
    <property type="entry name" value="Por_Secre_tail"/>
    <property type="match status" value="1"/>
</dbReference>
<dbReference type="STRING" id="1605367.AFM12_17100"/>
<accession>A0A0P7C4T2</accession>
<dbReference type="GO" id="GO:0008237">
    <property type="term" value="F:metallopeptidase activity"/>
    <property type="evidence" value="ECO:0007669"/>
    <property type="project" value="InterPro"/>
</dbReference>
<evidence type="ECO:0000259" key="1">
    <source>
        <dbReference type="Pfam" id="PF05572"/>
    </source>
</evidence>
<evidence type="ECO:0000259" key="2">
    <source>
        <dbReference type="Pfam" id="PF18962"/>
    </source>
</evidence>
<organism evidence="3 4">
    <name type="scientific">Jiulongibacter sediminis</name>
    <dbReference type="NCBI Taxonomy" id="1605367"/>
    <lineage>
        <taxon>Bacteria</taxon>
        <taxon>Pseudomonadati</taxon>
        <taxon>Bacteroidota</taxon>
        <taxon>Cytophagia</taxon>
        <taxon>Cytophagales</taxon>
        <taxon>Leadbetterellaceae</taxon>
        <taxon>Jiulongibacter</taxon>
    </lineage>
</organism>
<name>A0A0P7C4T2_9BACT</name>
<dbReference type="AlphaFoldDB" id="A0A0P7C4T2"/>
<evidence type="ECO:0008006" key="5">
    <source>
        <dbReference type="Google" id="ProtNLM"/>
    </source>
</evidence>
<protein>
    <recommendedName>
        <fullName evidence="5">Secretion system C-terminal sorting domain-containing protein</fullName>
    </recommendedName>
</protein>
<dbReference type="OrthoDB" id="6278496at2"/>
<dbReference type="Pfam" id="PF18962">
    <property type="entry name" value="Por_Secre_tail"/>
    <property type="match status" value="1"/>
</dbReference>
<dbReference type="EMBL" id="LGTQ01000013">
    <property type="protein sequence ID" value="KPM46950.1"/>
    <property type="molecule type" value="Genomic_DNA"/>
</dbReference>
<proteinExistence type="predicted"/>
<dbReference type="InterPro" id="IPR026444">
    <property type="entry name" value="Secre_tail"/>
</dbReference>
<evidence type="ECO:0000313" key="3">
    <source>
        <dbReference type="EMBL" id="KPM46950.1"/>
    </source>
</evidence>
<keyword evidence="4" id="KW-1185">Reference proteome</keyword>
<feature type="domain" description="Peptidase M43 pregnancy-associated plasma-A" evidence="1">
    <location>
        <begin position="119"/>
        <end position="294"/>
    </location>
</feature>
<evidence type="ECO:0000313" key="4">
    <source>
        <dbReference type="Proteomes" id="UP000050454"/>
    </source>
</evidence>
<feature type="domain" description="Secretion system C-terminal sorting" evidence="2">
    <location>
        <begin position="760"/>
        <end position="827"/>
    </location>
</feature>
<gene>
    <name evidence="3" type="ORF">AFM12_17100</name>
</gene>
<reference evidence="3 4" key="1">
    <citation type="submission" date="2015-07" db="EMBL/GenBank/DDBJ databases">
        <title>The draft genome sequence of Leadbetterella sp. JN14-9.</title>
        <authorList>
            <person name="Liu Y."/>
            <person name="Du J."/>
            <person name="Shao Z."/>
        </authorList>
    </citation>
    <scope>NUCLEOTIDE SEQUENCE [LARGE SCALE GENOMIC DNA]</scope>
    <source>
        <strain evidence="3 4">JN14-9</strain>
    </source>
</reference>
<dbReference type="InterPro" id="IPR008754">
    <property type="entry name" value="Peptidase_M43"/>
</dbReference>
<comment type="caution">
    <text evidence="3">The sequence shown here is derived from an EMBL/GenBank/DDBJ whole genome shotgun (WGS) entry which is preliminary data.</text>
</comment>